<dbReference type="Gramene" id="AUR62037617-RA">
    <property type="protein sequence ID" value="AUR62037617-RA:cds"/>
    <property type="gene ID" value="AUR62037617"/>
</dbReference>
<dbReference type="Proteomes" id="UP000596660">
    <property type="component" value="Unplaced"/>
</dbReference>
<dbReference type="AlphaFoldDB" id="A0A803MZ40"/>
<evidence type="ECO:0000313" key="2">
    <source>
        <dbReference type="Proteomes" id="UP000596660"/>
    </source>
</evidence>
<reference evidence="1" key="1">
    <citation type="journal article" date="2017" name="Nature">
        <title>The genome of Chenopodium quinoa.</title>
        <authorList>
            <person name="Jarvis D.E."/>
            <person name="Ho Y.S."/>
            <person name="Lightfoot D.J."/>
            <person name="Schmoeckel S.M."/>
            <person name="Li B."/>
            <person name="Borm T.J.A."/>
            <person name="Ohyanagi H."/>
            <person name="Mineta K."/>
            <person name="Michell C.T."/>
            <person name="Saber N."/>
            <person name="Kharbatia N.M."/>
            <person name="Rupper R.R."/>
            <person name="Sharp A.R."/>
            <person name="Dally N."/>
            <person name="Boughton B.A."/>
            <person name="Woo Y.H."/>
            <person name="Gao G."/>
            <person name="Schijlen E.G.W.M."/>
            <person name="Guo X."/>
            <person name="Momin A.A."/>
            <person name="Negrao S."/>
            <person name="Al-Babili S."/>
            <person name="Gehring C."/>
            <person name="Roessner U."/>
            <person name="Jung C."/>
            <person name="Murphy K."/>
            <person name="Arold S.T."/>
            <person name="Gojobori T."/>
            <person name="van der Linden C.G."/>
            <person name="van Loo E.N."/>
            <person name="Jellen E.N."/>
            <person name="Maughan P.J."/>
            <person name="Tester M."/>
        </authorList>
    </citation>
    <scope>NUCLEOTIDE SEQUENCE [LARGE SCALE GENOMIC DNA]</scope>
    <source>
        <strain evidence="1">cv. PI 614886</strain>
    </source>
</reference>
<sequence length="314" mass="36800">MIHMMCFSRDTFDSDLDLANRRKVYRVEICPALALADINTKRKQLMGKFSRFRVVRKLEKEKGVEDMICVSDFLKKHKEVIDNMSLTCHQVIDYLAINDDENFPNNRQDCNALINEWKVSSNMIAACSNHLNNIEMQKDRFENDLVRFFFGFELMDALTMCLNAHRKKGVTSLQKLWIDWNSSQSLDLDAAQCVYIPLKMEDNYFLAVINFKDETIDHLDSTLYESNEEYESVHSFILETVIQVHKLFKKRKHPQVYDGANGIGLGTIKEEFPRLNHHHIRTVLDLLLNDKNQMKQTLLTNVENWEEKKASEQL</sequence>
<dbReference type="InterPro" id="IPR038765">
    <property type="entry name" value="Papain-like_cys_pep_sf"/>
</dbReference>
<proteinExistence type="predicted"/>
<evidence type="ECO:0000313" key="1">
    <source>
        <dbReference type="EnsemblPlants" id="AUR62037617-RA:cds"/>
    </source>
</evidence>
<evidence type="ECO:0008006" key="3">
    <source>
        <dbReference type="Google" id="ProtNLM"/>
    </source>
</evidence>
<keyword evidence="2" id="KW-1185">Reference proteome</keyword>
<name>A0A803MZ40_CHEQI</name>
<dbReference type="SUPFAM" id="SSF54001">
    <property type="entry name" value="Cysteine proteinases"/>
    <property type="match status" value="1"/>
</dbReference>
<dbReference type="EnsemblPlants" id="AUR62037617-RA">
    <property type="protein sequence ID" value="AUR62037617-RA:cds"/>
    <property type="gene ID" value="AUR62037617"/>
</dbReference>
<protein>
    <recommendedName>
        <fullName evidence="3">Ubiquitin-like protease family profile domain-containing protein</fullName>
    </recommendedName>
</protein>
<accession>A0A803MZ40</accession>
<dbReference type="Gene3D" id="3.40.395.10">
    <property type="entry name" value="Adenoviral Proteinase, Chain A"/>
    <property type="match status" value="1"/>
</dbReference>
<organism evidence="1 2">
    <name type="scientific">Chenopodium quinoa</name>
    <name type="common">Quinoa</name>
    <dbReference type="NCBI Taxonomy" id="63459"/>
    <lineage>
        <taxon>Eukaryota</taxon>
        <taxon>Viridiplantae</taxon>
        <taxon>Streptophyta</taxon>
        <taxon>Embryophyta</taxon>
        <taxon>Tracheophyta</taxon>
        <taxon>Spermatophyta</taxon>
        <taxon>Magnoliopsida</taxon>
        <taxon>eudicotyledons</taxon>
        <taxon>Gunneridae</taxon>
        <taxon>Pentapetalae</taxon>
        <taxon>Caryophyllales</taxon>
        <taxon>Chenopodiaceae</taxon>
        <taxon>Chenopodioideae</taxon>
        <taxon>Atripliceae</taxon>
        <taxon>Chenopodium</taxon>
    </lineage>
</organism>
<reference evidence="1" key="2">
    <citation type="submission" date="2021-03" db="UniProtKB">
        <authorList>
            <consortium name="EnsemblPlants"/>
        </authorList>
    </citation>
    <scope>IDENTIFICATION</scope>
</reference>